<gene>
    <name evidence="6" type="primary">ssuD_1</name>
    <name evidence="6" type="ORF">KSB_52780</name>
</gene>
<dbReference type="RefSeq" id="WP_201373263.1">
    <property type="nucleotide sequence ID" value="NZ_BNJG01000002.1"/>
</dbReference>
<evidence type="ECO:0000256" key="2">
    <source>
        <dbReference type="ARBA" id="ARBA00022643"/>
    </source>
</evidence>
<dbReference type="InterPro" id="IPR050172">
    <property type="entry name" value="SsuD_RutA_monooxygenase"/>
</dbReference>
<evidence type="ECO:0000256" key="4">
    <source>
        <dbReference type="ARBA" id="ARBA00023033"/>
    </source>
</evidence>
<evidence type="ECO:0000313" key="7">
    <source>
        <dbReference type="Proteomes" id="UP000654345"/>
    </source>
</evidence>
<keyword evidence="1" id="KW-0285">Flavoprotein</keyword>
<dbReference type="PANTHER" id="PTHR42847">
    <property type="entry name" value="ALKANESULFONATE MONOOXYGENASE"/>
    <property type="match status" value="1"/>
</dbReference>
<evidence type="ECO:0000256" key="3">
    <source>
        <dbReference type="ARBA" id="ARBA00023002"/>
    </source>
</evidence>
<dbReference type="Gene3D" id="3.20.20.30">
    <property type="entry name" value="Luciferase-like domain"/>
    <property type="match status" value="1"/>
</dbReference>
<dbReference type="Proteomes" id="UP000654345">
    <property type="component" value="Unassembled WGS sequence"/>
</dbReference>
<keyword evidence="4" id="KW-0503">Monooxygenase</keyword>
<name>A0ABQ3UVM7_9CHLR</name>
<proteinExistence type="predicted"/>
<dbReference type="InterPro" id="IPR036661">
    <property type="entry name" value="Luciferase-like_sf"/>
</dbReference>
<dbReference type="Pfam" id="PF00296">
    <property type="entry name" value="Bac_luciferase"/>
    <property type="match status" value="1"/>
</dbReference>
<evidence type="ECO:0000259" key="5">
    <source>
        <dbReference type="Pfam" id="PF00296"/>
    </source>
</evidence>
<evidence type="ECO:0000313" key="6">
    <source>
        <dbReference type="EMBL" id="GHO56803.1"/>
    </source>
</evidence>
<sequence>MRLGLQVGITKTQNRSLSDYLIGLAKQADQAGFSTLTVPDHFSLRPESTPWLRRDESSSIPAVTDFYEAWSVLAFIAARTSRIRLSTMVSGITMRYPAVLVKTADTLDALSNGRAYLGLGASPGFGADEHQRMGLPFPPAGERVTRLEEVLQMALQLWSGEDKPFEGKYYQLASTLGDPFYIQRPHPPILIAGQGNRMLRLMARYADVVSIGFAQNLDDMRAKLETLHKHCEDLNRPYEQIQKTTLMMAPTAHNGHLDPAVLNTFRALAELGIDEVMIGAPADPATFDLLATELLPAVEKIPVTGR</sequence>
<comment type="caution">
    <text evidence="6">The sequence shown here is derived from an EMBL/GenBank/DDBJ whole genome shotgun (WGS) entry which is preliminary data.</text>
</comment>
<dbReference type="PANTHER" id="PTHR42847:SF4">
    <property type="entry name" value="ALKANESULFONATE MONOOXYGENASE-RELATED"/>
    <property type="match status" value="1"/>
</dbReference>
<feature type="domain" description="Luciferase-like" evidence="5">
    <location>
        <begin position="19"/>
        <end position="242"/>
    </location>
</feature>
<keyword evidence="2" id="KW-0288">FMN</keyword>
<keyword evidence="3" id="KW-0560">Oxidoreductase</keyword>
<keyword evidence="7" id="KW-1185">Reference proteome</keyword>
<evidence type="ECO:0000256" key="1">
    <source>
        <dbReference type="ARBA" id="ARBA00022630"/>
    </source>
</evidence>
<organism evidence="6 7">
    <name type="scientific">Ktedonobacter robiniae</name>
    <dbReference type="NCBI Taxonomy" id="2778365"/>
    <lineage>
        <taxon>Bacteria</taxon>
        <taxon>Bacillati</taxon>
        <taxon>Chloroflexota</taxon>
        <taxon>Ktedonobacteria</taxon>
        <taxon>Ktedonobacterales</taxon>
        <taxon>Ktedonobacteraceae</taxon>
        <taxon>Ktedonobacter</taxon>
    </lineage>
</organism>
<protein>
    <submittedName>
        <fullName evidence="6">LLM class F420-dependent oxidoreductase</fullName>
    </submittedName>
</protein>
<reference evidence="6 7" key="1">
    <citation type="journal article" date="2021" name="Int. J. Syst. Evol. Microbiol.">
        <title>Reticulibacter mediterranei gen. nov., sp. nov., within the new family Reticulibacteraceae fam. nov., and Ktedonospora formicarum gen. nov., sp. nov., Ktedonobacter robiniae sp. nov., Dictyobacter formicarum sp. nov. and Dictyobacter arantiisoli sp. nov., belonging to the class Ktedonobacteria.</title>
        <authorList>
            <person name="Yabe S."/>
            <person name="Zheng Y."/>
            <person name="Wang C.M."/>
            <person name="Sakai Y."/>
            <person name="Abe K."/>
            <person name="Yokota A."/>
            <person name="Donadio S."/>
            <person name="Cavaletti L."/>
            <person name="Monciardini P."/>
        </authorList>
    </citation>
    <scope>NUCLEOTIDE SEQUENCE [LARGE SCALE GENOMIC DNA]</scope>
    <source>
        <strain evidence="6 7">SOSP1-30</strain>
    </source>
</reference>
<dbReference type="SUPFAM" id="SSF51679">
    <property type="entry name" value="Bacterial luciferase-like"/>
    <property type="match status" value="1"/>
</dbReference>
<dbReference type="InterPro" id="IPR011251">
    <property type="entry name" value="Luciferase-like_dom"/>
</dbReference>
<dbReference type="EMBL" id="BNJG01000002">
    <property type="protein sequence ID" value="GHO56803.1"/>
    <property type="molecule type" value="Genomic_DNA"/>
</dbReference>
<accession>A0ABQ3UVM7</accession>